<proteinExistence type="predicted"/>
<sequence>MESNSNVNIYKKFTIILAIVLVSVVSTWFFQNKNANQETERQYSLYRNHLYSIIIETDHLLDSLLEGNLNEEEEKRELIRLLQELQLIDKMTSWVPYYLDDIDPALGPSATPFRDSITFITAGVDSESLQFRPIEYSTPLNDQELAYLVEVKEYITYIREEMMESREQYYSENRDFSPAQFNQLMRSLSATYGTQYRDVFSVELDCEDTMTVNDDNTATVQGDCTMLEPFTWTAPPRELSLGKTLMIPFEKGDGQAYILKEEAFLDAGIIIRNLNPQESYRVVLYQNGSPIAYSDSEKNVYVRVGERVGDLEFRPTKDGTLYVSMMMSTSLVKSSSELEIKLLIEGQTVVASTVAVKVGGSY</sequence>
<name>A0ABS6JXL8_9BACI</name>
<keyword evidence="1" id="KW-0472">Membrane</keyword>
<accession>A0ABS6JXL8</accession>
<evidence type="ECO:0000313" key="2">
    <source>
        <dbReference type="EMBL" id="MBU9723328.1"/>
    </source>
</evidence>
<gene>
    <name evidence="2" type="ORF">KS407_18075</name>
</gene>
<keyword evidence="3" id="KW-1185">Reference proteome</keyword>
<feature type="transmembrane region" description="Helical" evidence="1">
    <location>
        <begin position="12"/>
        <end position="30"/>
    </location>
</feature>
<evidence type="ECO:0000256" key="1">
    <source>
        <dbReference type="SAM" id="Phobius"/>
    </source>
</evidence>
<organism evidence="2 3">
    <name type="scientific">Evansella alkalicola</name>
    <dbReference type="NCBI Taxonomy" id="745819"/>
    <lineage>
        <taxon>Bacteria</taxon>
        <taxon>Bacillati</taxon>
        <taxon>Bacillota</taxon>
        <taxon>Bacilli</taxon>
        <taxon>Bacillales</taxon>
        <taxon>Bacillaceae</taxon>
        <taxon>Evansella</taxon>
    </lineage>
</organism>
<protein>
    <submittedName>
        <fullName evidence="2">Uncharacterized protein</fullName>
    </submittedName>
</protein>
<reference evidence="2 3" key="1">
    <citation type="submission" date="2021-06" db="EMBL/GenBank/DDBJ databases">
        <title>Bacillus sp. RD4P76, an endophyte from a halophyte.</title>
        <authorList>
            <person name="Sun J.-Q."/>
        </authorList>
    </citation>
    <scope>NUCLEOTIDE SEQUENCE [LARGE SCALE GENOMIC DNA]</scope>
    <source>
        <strain evidence="2 3">JCM 17098</strain>
    </source>
</reference>
<dbReference type="Proteomes" id="UP000790580">
    <property type="component" value="Unassembled WGS sequence"/>
</dbReference>
<keyword evidence="1" id="KW-0812">Transmembrane</keyword>
<keyword evidence="1" id="KW-1133">Transmembrane helix</keyword>
<dbReference type="EMBL" id="JAHQCR010000075">
    <property type="protein sequence ID" value="MBU9723328.1"/>
    <property type="molecule type" value="Genomic_DNA"/>
</dbReference>
<comment type="caution">
    <text evidence="2">The sequence shown here is derived from an EMBL/GenBank/DDBJ whole genome shotgun (WGS) entry which is preliminary data.</text>
</comment>
<evidence type="ECO:0000313" key="3">
    <source>
        <dbReference type="Proteomes" id="UP000790580"/>
    </source>
</evidence>
<dbReference type="RefSeq" id="WP_088074492.1">
    <property type="nucleotide sequence ID" value="NZ_JAHQCR010000075.1"/>
</dbReference>